<evidence type="ECO:0000313" key="9">
    <source>
        <dbReference type="EMBL" id="NOG31454.1"/>
    </source>
</evidence>
<dbReference type="Pfam" id="PF00015">
    <property type="entry name" value="MCPsignal"/>
    <property type="match status" value="1"/>
</dbReference>
<dbReference type="GO" id="GO:0004888">
    <property type="term" value="F:transmembrane signaling receptor activity"/>
    <property type="evidence" value="ECO:0007669"/>
    <property type="project" value="InterPro"/>
</dbReference>
<dbReference type="FunFam" id="1.10.287.950:FF:000001">
    <property type="entry name" value="Methyl-accepting chemotaxis sensory transducer"/>
    <property type="match status" value="1"/>
</dbReference>
<dbReference type="GO" id="GO:0006935">
    <property type="term" value="P:chemotaxis"/>
    <property type="evidence" value="ECO:0007669"/>
    <property type="project" value="InterPro"/>
</dbReference>
<gene>
    <name evidence="9" type="ORF">HLB35_06145</name>
</gene>
<dbReference type="EMBL" id="JABFHI010000002">
    <property type="protein sequence ID" value="NOG31454.1"/>
    <property type="molecule type" value="Genomic_DNA"/>
</dbReference>
<dbReference type="SMART" id="SM00283">
    <property type="entry name" value="MA"/>
    <property type="match status" value="1"/>
</dbReference>
<dbReference type="SUPFAM" id="SSF58104">
    <property type="entry name" value="Methyl-accepting chemotaxis protein (MCP) signaling domain"/>
    <property type="match status" value="1"/>
</dbReference>
<dbReference type="InterPro" id="IPR051310">
    <property type="entry name" value="MCP_chemotaxis"/>
</dbReference>
<dbReference type="CDD" id="cd11386">
    <property type="entry name" value="MCP_signal"/>
    <property type="match status" value="1"/>
</dbReference>
<keyword evidence="6" id="KW-0175">Coiled coil</keyword>
<protein>
    <submittedName>
        <fullName evidence="9">Methyl-accepting chemotaxis protein</fullName>
    </submittedName>
</protein>
<dbReference type="GO" id="GO:0005886">
    <property type="term" value="C:plasma membrane"/>
    <property type="evidence" value="ECO:0007669"/>
    <property type="project" value="TreeGrafter"/>
</dbReference>
<keyword evidence="7" id="KW-0472">Membrane</keyword>
<comment type="caution">
    <text evidence="9">The sequence shown here is derived from an EMBL/GenBank/DDBJ whole genome shotgun (WGS) entry which is preliminary data.</text>
</comment>
<feature type="coiled-coil region" evidence="6">
    <location>
        <begin position="82"/>
        <end position="109"/>
    </location>
</feature>
<dbReference type="PANTHER" id="PTHR43531">
    <property type="entry name" value="PROTEIN ICFG"/>
    <property type="match status" value="1"/>
</dbReference>
<dbReference type="PANTHER" id="PTHR43531:SF14">
    <property type="entry name" value="METHYL-ACCEPTING CHEMOTAXIS PROTEIN I-RELATED"/>
    <property type="match status" value="1"/>
</dbReference>
<proteinExistence type="inferred from homology"/>
<name>A0A7Y3XAL0_9GAMM</name>
<evidence type="ECO:0000313" key="10">
    <source>
        <dbReference type="Proteomes" id="UP000588806"/>
    </source>
</evidence>
<dbReference type="PROSITE" id="PS50111">
    <property type="entry name" value="CHEMOTAXIS_TRANSDUC_2"/>
    <property type="match status" value="1"/>
</dbReference>
<feature type="domain" description="Methyl-accepting transducer" evidence="8">
    <location>
        <begin position="279"/>
        <end position="508"/>
    </location>
</feature>
<dbReference type="InterPro" id="IPR004089">
    <property type="entry name" value="MCPsignal_dom"/>
</dbReference>
<keyword evidence="3 5" id="KW-0807">Transducer</keyword>
<dbReference type="InterPro" id="IPR024478">
    <property type="entry name" value="HlyB_4HB_MCP"/>
</dbReference>
<keyword evidence="7" id="KW-1133">Transmembrane helix</keyword>
<dbReference type="Gene3D" id="1.10.287.950">
    <property type="entry name" value="Methyl-accepting chemotaxis protein"/>
    <property type="match status" value="1"/>
</dbReference>
<dbReference type="InterPro" id="IPR004090">
    <property type="entry name" value="Chemotax_Me-accpt_rcpt"/>
</dbReference>
<dbReference type="RefSeq" id="WP_171701905.1">
    <property type="nucleotide sequence ID" value="NZ_JABFHI010000002.1"/>
</dbReference>
<keyword evidence="2" id="KW-0488">Methylation</keyword>
<comment type="similarity">
    <text evidence="4">Belongs to the methyl-accepting chemotaxis (MCP) protein family.</text>
</comment>
<dbReference type="Pfam" id="PF12729">
    <property type="entry name" value="4HB_MCP_1"/>
    <property type="match status" value="1"/>
</dbReference>
<evidence type="ECO:0000256" key="3">
    <source>
        <dbReference type="ARBA" id="ARBA00023224"/>
    </source>
</evidence>
<dbReference type="AlphaFoldDB" id="A0A7Y3XAL0"/>
<reference evidence="9 10" key="2">
    <citation type="submission" date="2020-06" db="EMBL/GenBank/DDBJ databases">
        <title>Halomonas songnenensis sp. nov., a moderately halophilic bacterium isolated from saline and alkaline soils.</title>
        <authorList>
            <person name="Jiang J."/>
            <person name="Pan Y."/>
        </authorList>
    </citation>
    <scope>NUCLEOTIDE SEQUENCE [LARGE SCALE GENOMIC DNA]</scope>
    <source>
        <strain evidence="9 10">TBZ9</strain>
    </source>
</reference>
<feature type="transmembrane region" description="Helical" evidence="7">
    <location>
        <begin position="198"/>
        <end position="218"/>
    </location>
</feature>
<comment type="subcellular location">
    <subcellularLocation>
        <location evidence="1">Membrane</location>
    </subcellularLocation>
</comment>
<evidence type="ECO:0000259" key="8">
    <source>
        <dbReference type="PROSITE" id="PS50111"/>
    </source>
</evidence>
<evidence type="ECO:0000256" key="2">
    <source>
        <dbReference type="ARBA" id="ARBA00022481"/>
    </source>
</evidence>
<dbReference type="PRINTS" id="PR00260">
    <property type="entry name" value="CHEMTRNSDUCR"/>
</dbReference>
<evidence type="ECO:0000256" key="4">
    <source>
        <dbReference type="ARBA" id="ARBA00029447"/>
    </source>
</evidence>
<evidence type="ECO:0000256" key="7">
    <source>
        <dbReference type="SAM" id="Phobius"/>
    </source>
</evidence>
<organism evidence="9 10">
    <name type="scientific">Vreelandella azerica</name>
    <dbReference type="NCBI Taxonomy" id="2732867"/>
    <lineage>
        <taxon>Bacteria</taxon>
        <taxon>Pseudomonadati</taxon>
        <taxon>Pseudomonadota</taxon>
        <taxon>Gammaproteobacteria</taxon>
        <taxon>Oceanospirillales</taxon>
        <taxon>Halomonadaceae</taxon>
        <taxon>Vreelandella</taxon>
    </lineage>
</organism>
<keyword evidence="10" id="KW-1185">Reference proteome</keyword>
<keyword evidence="7" id="KW-0812">Transmembrane</keyword>
<dbReference type="Proteomes" id="UP000588806">
    <property type="component" value="Unassembled WGS sequence"/>
</dbReference>
<evidence type="ECO:0000256" key="1">
    <source>
        <dbReference type="ARBA" id="ARBA00004370"/>
    </source>
</evidence>
<reference evidence="9 10" key="1">
    <citation type="submission" date="2020-05" db="EMBL/GenBank/DDBJ databases">
        <authorList>
            <person name="Ruan W."/>
            <person name="Jeon C.O."/>
            <person name="Chun B.H."/>
        </authorList>
    </citation>
    <scope>NUCLEOTIDE SEQUENCE [LARGE SCALE GENOMIC DNA]</scope>
    <source>
        <strain evidence="9 10">TBZ9</strain>
    </source>
</reference>
<dbReference type="GO" id="GO:0007165">
    <property type="term" value="P:signal transduction"/>
    <property type="evidence" value="ECO:0007669"/>
    <property type="project" value="UniProtKB-KW"/>
</dbReference>
<accession>A0A7Y3XAL0</accession>
<evidence type="ECO:0000256" key="5">
    <source>
        <dbReference type="PROSITE-ProRule" id="PRU00284"/>
    </source>
</evidence>
<evidence type="ECO:0000256" key="6">
    <source>
        <dbReference type="SAM" id="Coils"/>
    </source>
</evidence>
<sequence>MLRFPRLKVRNRLFVGFGALLVMFSLLTAVGIDRVNTIDNRLYAINDINGQMMRYAINFRGSVHDRAIALRDITLVSDTSDVDSLVNLYEQLADNYRQAERGLETMIENHANTVTEEERTMLADIDRRAQAGREFARDIINDRRDGDFINARETVVGEGGDAFAEWLNSINTFIDYQEANTAADTAVARDVAEGFGRLMILLTLAAVLLSIAIAWFIARKIVRDLGAEPREVRAFAQAVGRGDLTAKPTLAPGDNTSIMAALAGMVDHLRELVAQVQHSAETVAVNSRQMAEGNGHLASSMEQQASALAQTASAMEELHSTVGQNASNSMQANNEAESAASTAKHGGDSVFQMTEIMKDLSESSQEISGIISTIDAIAFQTNILALNASVEAARAGEHGRGFAVVAQEVRKLAQRSAEAASEIKTRINGNLERVKHGDSQAEDARKSTEDIVAAIERVTAIMNEISQASAEQSKGVGEVNEAVTDMDRVTQRNTLNIQESAESAGQLEEHARDLLHAIRAFKLPDSEKHSTALLPHQLN</sequence>